<protein>
    <submittedName>
        <fullName evidence="1">Uncharacterized protein</fullName>
    </submittedName>
</protein>
<dbReference type="VEuPathDB" id="FungiDB:BO80DRAFT_236351"/>
<evidence type="ECO:0000313" key="2">
    <source>
        <dbReference type="Proteomes" id="UP000249402"/>
    </source>
</evidence>
<evidence type="ECO:0000313" key="1">
    <source>
        <dbReference type="EMBL" id="RAL04415.1"/>
    </source>
</evidence>
<dbReference type="GeneID" id="37219377"/>
<organism evidence="1 2">
    <name type="scientific">Aspergillus ibericus CBS 121593</name>
    <dbReference type="NCBI Taxonomy" id="1448316"/>
    <lineage>
        <taxon>Eukaryota</taxon>
        <taxon>Fungi</taxon>
        <taxon>Dikarya</taxon>
        <taxon>Ascomycota</taxon>
        <taxon>Pezizomycotina</taxon>
        <taxon>Eurotiomycetes</taxon>
        <taxon>Eurotiomycetidae</taxon>
        <taxon>Eurotiales</taxon>
        <taxon>Aspergillaceae</taxon>
        <taxon>Aspergillus</taxon>
        <taxon>Aspergillus subgen. Circumdati</taxon>
    </lineage>
</organism>
<reference evidence="1 2" key="1">
    <citation type="submission" date="2018-02" db="EMBL/GenBank/DDBJ databases">
        <title>The genomes of Aspergillus section Nigri reveals drivers in fungal speciation.</title>
        <authorList>
            <consortium name="DOE Joint Genome Institute"/>
            <person name="Vesth T.C."/>
            <person name="Nybo J."/>
            <person name="Theobald S."/>
            <person name="Brandl J."/>
            <person name="Frisvad J.C."/>
            <person name="Nielsen K.F."/>
            <person name="Lyhne E.K."/>
            <person name="Kogle M.E."/>
            <person name="Kuo A."/>
            <person name="Riley R."/>
            <person name="Clum A."/>
            <person name="Nolan M."/>
            <person name="Lipzen A."/>
            <person name="Salamov A."/>
            <person name="Henrissat B."/>
            <person name="Wiebenga A."/>
            <person name="De vries R.P."/>
            <person name="Grigoriev I.V."/>
            <person name="Mortensen U.H."/>
            <person name="Andersen M.R."/>
            <person name="Baker S.E."/>
        </authorList>
    </citation>
    <scope>NUCLEOTIDE SEQUENCE [LARGE SCALE GENOMIC DNA]</scope>
    <source>
        <strain evidence="1 2">CBS 121593</strain>
    </source>
</reference>
<dbReference type="RefSeq" id="XP_025578742.1">
    <property type="nucleotide sequence ID" value="XM_025714512.1"/>
</dbReference>
<dbReference type="EMBL" id="KZ824424">
    <property type="protein sequence ID" value="RAL04415.1"/>
    <property type="molecule type" value="Genomic_DNA"/>
</dbReference>
<proteinExistence type="predicted"/>
<sequence>MALSPVSCQQSTGGFGCVLVRYRIEDGRQLIKTGPIHLIIYMQLPTSTTIHVPTLLRYRCLILGIFGLVGDILNPPRRGCDVVRALPLLGYSAFKPPEQGKPRRDPADPLMNVFLNRSPQPLVRCKIIAGSYLTRRGSVVSPNFEYGLNWAAGFMVNQREEPTARYSCFLDRSKTGHAGRISYLWALSSLDSSGNFARIILKDIRDSGCRLTYEV</sequence>
<keyword evidence="2" id="KW-1185">Reference proteome</keyword>
<gene>
    <name evidence="1" type="ORF">BO80DRAFT_236351</name>
</gene>
<name>A0A395HBB1_9EURO</name>
<dbReference type="Proteomes" id="UP000249402">
    <property type="component" value="Unassembled WGS sequence"/>
</dbReference>
<accession>A0A395HBB1</accession>
<dbReference type="AlphaFoldDB" id="A0A395HBB1"/>